<dbReference type="Gene3D" id="3.40.50.1000">
    <property type="entry name" value="HAD superfamily/HAD-like"/>
    <property type="match status" value="1"/>
</dbReference>
<name>A0A2A2I1J3_9GAMM</name>
<dbReference type="RefSeq" id="WP_095611473.1">
    <property type="nucleotide sequence ID" value="NZ_NMPM01000061.1"/>
</dbReference>
<proteinExistence type="predicted"/>
<protein>
    <recommendedName>
        <fullName evidence="4">Phosphoserine phosphatase</fullName>
    </recommendedName>
</protein>
<dbReference type="Proteomes" id="UP000218332">
    <property type="component" value="Unassembled WGS sequence"/>
</dbReference>
<evidence type="ECO:0000313" key="2">
    <source>
        <dbReference type="EMBL" id="PAV25472.1"/>
    </source>
</evidence>
<dbReference type="InterPro" id="IPR023214">
    <property type="entry name" value="HAD_sf"/>
</dbReference>
<accession>A0A2A2I1J3</accession>
<gene>
    <name evidence="2" type="ORF">CF392_10815</name>
</gene>
<dbReference type="AlphaFoldDB" id="A0A2A2I1J3"/>
<keyword evidence="3" id="KW-1185">Reference proteome</keyword>
<dbReference type="Pfam" id="PF12710">
    <property type="entry name" value="HAD"/>
    <property type="match status" value="1"/>
</dbReference>
<keyword evidence="1" id="KW-0812">Transmembrane</keyword>
<comment type="caution">
    <text evidence="2">The sequence shown here is derived from an EMBL/GenBank/DDBJ whole genome shotgun (WGS) entry which is preliminary data.</text>
</comment>
<dbReference type="EMBL" id="NMPM01000061">
    <property type="protein sequence ID" value="PAV25472.1"/>
    <property type="molecule type" value="Genomic_DNA"/>
</dbReference>
<reference evidence="2 3" key="1">
    <citation type="submission" date="2017-07" db="EMBL/GenBank/DDBJ databases">
        <title>Tamlnaduibacter salinus (Mi-7) genome sequencing.</title>
        <authorList>
            <person name="Verma A."/>
            <person name="Krishnamurthi S."/>
        </authorList>
    </citation>
    <scope>NUCLEOTIDE SEQUENCE [LARGE SCALE GENOMIC DNA]</scope>
    <source>
        <strain evidence="2 3">Mi-7</strain>
    </source>
</reference>
<evidence type="ECO:0008006" key="4">
    <source>
        <dbReference type="Google" id="ProtNLM"/>
    </source>
</evidence>
<feature type="transmembrane region" description="Helical" evidence="1">
    <location>
        <begin position="20"/>
        <end position="39"/>
    </location>
</feature>
<dbReference type="InterPro" id="IPR036412">
    <property type="entry name" value="HAD-like_sf"/>
</dbReference>
<keyword evidence="1" id="KW-0472">Membrane</keyword>
<sequence length="226" mass="26425">MPKPADSGSRVLICDLDGTLLAVNSFKVWVLYWLFWGWLRPGFFLAWSRPIVLRLIGQLNRWEMKVALLDSYCAFESQLPDVLRRGFPRFVFLFRRRRLCRVLLGYPYQFQTRILATAAPRLYADAVARSFGIKAVVASDRERGVWVETMGEEKWRTVRSLWEGNGSMPECCLVTDHYEDLPLSMRCRVTMLVRPNKITLQRFEEAGITPLEWPQGIRRFLEDSIE</sequence>
<dbReference type="PROSITE" id="PS01228">
    <property type="entry name" value="COF_1"/>
    <property type="match status" value="1"/>
</dbReference>
<evidence type="ECO:0000256" key="1">
    <source>
        <dbReference type="SAM" id="Phobius"/>
    </source>
</evidence>
<evidence type="ECO:0000313" key="3">
    <source>
        <dbReference type="Proteomes" id="UP000218332"/>
    </source>
</evidence>
<dbReference type="SUPFAM" id="SSF56784">
    <property type="entry name" value="HAD-like"/>
    <property type="match status" value="1"/>
</dbReference>
<dbReference type="Gene3D" id="1.20.1440.100">
    <property type="entry name" value="SG protein - dephosphorylation function"/>
    <property type="match status" value="1"/>
</dbReference>
<organism evidence="2 3">
    <name type="scientific">Tamilnaduibacter salinus</name>
    <dbReference type="NCBI Taxonomy" id="1484056"/>
    <lineage>
        <taxon>Bacteria</taxon>
        <taxon>Pseudomonadati</taxon>
        <taxon>Pseudomonadota</taxon>
        <taxon>Gammaproteobacteria</taxon>
        <taxon>Pseudomonadales</taxon>
        <taxon>Marinobacteraceae</taxon>
        <taxon>Tamilnaduibacter</taxon>
    </lineage>
</organism>
<keyword evidence="1" id="KW-1133">Transmembrane helix</keyword>